<name>A0A4Y7M051_9CRUS</name>
<feature type="region of interest" description="Disordered" evidence="1">
    <location>
        <begin position="187"/>
        <end position="215"/>
    </location>
</feature>
<reference evidence="3" key="1">
    <citation type="submission" date="2018-08" db="EMBL/GenBank/DDBJ databases">
        <authorList>
            <person name="Cornetti L."/>
        </authorList>
    </citation>
    <scope>NUCLEOTIDE SEQUENCE</scope>
    <source>
        <strain evidence="3">ZA-DOLI</strain>
    </source>
</reference>
<dbReference type="GO" id="GO:0005634">
    <property type="term" value="C:nucleus"/>
    <property type="evidence" value="ECO:0007669"/>
    <property type="project" value="TreeGrafter"/>
</dbReference>
<dbReference type="GO" id="GO:0006974">
    <property type="term" value="P:DNA damage response"/>
    <property type="evidence" value="ECO:0007669"/>
    <property type="project" value="UniProtKB-ARBA"/>
</dbReference>
<dbReference type="InterPro" id="IPR006640">
    <property type="entry name" value="SprT-like_domain"/>
</dbReference>
<dbReference type="Pfam" id="PF17283">
    <property type="entry name" value="Zn_ribbon_SprT"/>
    <property type="match status" value="1"/>
</dbReference>
<dbReference type="EMBL" id="LR005431">
    <property type="protein sequence ID" value="SVE75050.1"/>
    <property type="molecule type" value="mRNA"/>
</dbReference>
<dbReference type="SUPFAM" id="SSF47095">
    <property type="entry name" value="HMG-box"/>
    <property type="match status" value="1"/>
</dbReference>
<dbReference type="InterPro" id="IPR036910">
    <property type="entry name" value="HMG_box_dom_sf"/>
</dbReference>
<protein>
    <submittedName>
        <fullName evidence="3">EOG090X0464</fullName>
    </submittedName>
</protein>
<feature type="compositionally biased region" description="Basic and acidic residues" evidence="1">
    <location>
        <begin position="41"/>
        <end position="52"/>
    </location>
</feature>
<accession>A0A4Y7M051</accession>
<sequence>MSSDDSFSPIMTMRRVKKASSAASKTTPVHRKRDLACKLSLRREQDTKENADPFRTPDTASKQKVSAAFIFSSCKKKSLTTSNYLPGHTILVGDSSDEEFISCDSFTDTPSTARNAEVSENSRAKEPAFKIPGPVLNDSFDSLCVTNSLQERLAMLERRARHVAESSSETEDSLKISRPYKKVSATLRISSDDEIPSSPESKPYQPPQATAEIYPKGNPSRARIIVSESESELDDVFASLTIEEPPPPIVKVKKVVKPRQKKNIERTNSCKQPTIKTPSFLASLSSEVPQERRHTDTIPYMKNFRKTRDELTIRLFKMFNEEIFNNHFRSDFSITWNARLTRTAGYCRHFTKRENGVTAFESRIELSVKVVDTPCRLRDTLIHELCHAATWMIDNCRGGHGPVWRAWANRALETFPELPPITRCHNYEISYKFYYNCVNCKYSAGRHSKSIDTATHVCPICRGQLQLSKEPTSSGTSKEEGTKAKSKTPRTPNAFALFVKDNYGIIKSSRSDLPHAAVMKLLSAKFAESKLKIV</sequence>
<dbReference type="AlphaFoldDB" id="A0A4Y7M051"/>
<gene>
    <name evidence="3" type="primary">EOG090X0464</name>
</gene>
<evidence type="ECO:0000259" key="2">
    <source>
        <dbReference type="SMART" id="SM00731"/>
    </source>
</evidence>
<feature type="domain" description="SprT-like" evidence="2">
    <location>
        <begin position="309"/>
        <end position="468"/>
    </location>
</feature>
<evidence type="ECO:0000313" key="3">
    <source>
        <dbReference type="EMBL" id="SVE75050.1"/>
    </source>
</evidence>
<dbReference type="InterPro" id="IPR035240">
    <property type="entry name" value="SprT_Zn_ribbon"/>
</dbReference>
<dbReference type="Pfam" id="PF10263">
    <property type="entry name" value="SprT-like"/>
    <property type="match status" value="1"/>
</dbReference>
<dbReference type="PANTHER" id="PTHR23099:SF0">
    <property type="entry name" value="GERM CELL NUCLEAR ACIDIC PROTEIN"/>
    <property type="match status" value="1"/>
</dbReference>
<dbReference type="SMART" id="SM00731">
    <property type="entry name" value="SprT"/>
    <property type="match status" value="1"/>
</dbReference>
<dbReference type="CDD" id="cd00084">
    <property type="entry name" value="HMG-box_SF"/>
    <property type="match status" value="1"/>
</dbReference>
<feature type="region of interest" description="Disordered" evidence="1">
    <location>
        <begin position="1"/>
        <end position="59"/>
    </location>
</feature>
<evidence type="ECO:0000256" key="1">
    <source>
        <dbReference type="SAM" id="MobiDB-lite"/>
    </source>
</evidence>
<feature type="region of interest" description="Disordered" evidence="1">
    <location>
        <begin position="468"/>
        <end position="489"/>
    </location>
</feature>
<organism evidence="3">
    <name type="scientific">Daphnia dolichocephala</name>
    <dbReference type="NCBI Taxonomy" id="2282166"/>
    <lineage>
        <taxon>Eukaryota</taxon>
        <taxon>Metazoa</taxon>
        <taxon>Ecdysozoa</taxon>
        <taxon>Arthropoda</taxon>
        <taxon>Crustacea</taxon>
        <taxon>Branchiopoda</taxon>
        <taxon>Diplostraca</taxon>
        <taxon>Cladocera</taxon>
        <taxon>Anomopoda</taxon>
        <taxon>Daphniidae</taxon>
        <taxon>Daphnia</taxon>
    </lineage>
</organism>
<proteinExistence type="evidence at transcript level"/>
<dbReference type="PANTHER" id="PTHR23099">
    <property type="entry name" value="TRANSCRIPTIONAL REGULATOR"/>
    <property type="match status" value="1"/>
</dbReference>